<dbReference type="PROSITE" id="PS51462">
    <property type="entry name" value="NUDIX"/>
    <property type="match status" value="1"/>
</dbReference>
<evidence type="ECO:0000313" key="5">
    <source>
        <dbReference type="EMBL" id="MEC1176977.1"/>
    </source>
</evidence>
<dbReference type="Proteomes" id="UP001344888">
    <property type="component" value="Unassembled WGS sequence"/>
</dbReference>
<dbReference type="PRINTS" id="PR00502">
    <property type="entry name" value="NUDIXFAMILY"/>
</dbReference>
<keyword evidence="6" id="KW-1185">Reference proteome</keyword>
<evidence type="ECO:0000256" key="1">
    <source>
        <dbReference type="ARBA" id="ARBA00001946"/>
    </source>
</evidence>
<dbReference type="InterPro" id="IPR020476">
    <property type="entry name" value="Nudix_hydrolase"/>
</dbReference>
<dbReference type="PANTHER" id="PTHR43046:SF2">
    <property type="entry name" value="8-OXO-DGTP DIPHOSPHATASE-RELATED"/>
    <property type="match status" value="1"/>
</dbReference>
<dbReference type="EMBL" id="JARSFG010000002">
    <property type="protein sequence ID" value="MEC1176977.1"/>
    <property type="molecule type" value="Genomic_DNA"/>
</dbReference>
<comment type="cofactor">
    <cofactor evidence="1">
        <name>Mg(2+)</name>
        <dbReference type="ChEBI" id="CHEBI:18420"/>
    </cofactor>
</comment>
<dbReference type="InterPro" id="IPR020084">
    <property type="entry name" value="NUDIX_hydrolase_CS"/>
</dbReference>
<dbReference type="RefSeq" id="WP_326121181.1">
    <property type="nucleotide sequence ID" value="NZ_JARSFG010000002.1"/>
</dbReference>
<name>A0AAW9NIU0_9BACL</name>
<dbReference type="SUPFAM" id="SSF55811">
    <property type="entry name" value="Nudix"/>
    <property type="match status" value="1"/>
</dbReference>
<dbReference type="GO" id="GO:0016787">
    <property type="term" value="F:hydrolase activity"/>
    <property type="evidence" value="ECO:0007669"/>
    <property type="project" value="UniProtKB-KW"/>
</dbReference>
<comment type="caution">
    <text evidence="5">The sequence shown here is derived from an EMBL/GenBank/DDBJ whole genome shotgun (WGS) entry which is preliminary data.</text>
</comment>
<dbReference type="Gene3D" id="3.90.79.10">
    <property type="entry name" value="Nucleoside Triphosphate Pyrophosphohydrolase"/>
    <property type="match status" value="1"/>
</dbReference>
<dbReference type="CDD" id="cd04677">
    <property type="entry name" value="NUDIX_Hydrolase"/>
    <property type="match status" value="1"/>
</dbReference>
<dbReference type="AlphaFoldDB" id="A0AAW9NIU0"/>
<dbReference type="InterPro" id="IPR000086">
    <property type="entry name" value="NUDIX_hydrolase_dom"/>
</dbReference>
<gene>
    <name evidence="5" type="ORF">P9B03_00545</name>
</gene>
<comment type="similarity">
    <text evidence="3">Belongs to the Nudix hydrolase family.</text>
</comment>
<dbReference type="InterPro" id="IPR015797">
    <property type="entry name" value="NUDIX_hydrolase-like_dom_sf"/>
</dbReference>
<dbReference type="PROSITE" id="PS00893">
    <property type="entry name" value="NUDIX_BOX"/>
    <property type="match status" value="1"/>
</dbReference>
<protein>
    <submittedName>
        <fullName evidence="5">NUDIX domain-containing protein</fullName>
    </submittedName>
</protein>
<evidence type="ECO:0000256" key="3">
    <source>
        <dbReference type="RuleBase" id="RU003476"/>
    </source>
</evidence>
<organism evidence="5 6">
    <name type="scientific">Metasolibacillus meyeri</name>
    <dbReference type="NCBI Taxonomy" id="1071052"/>
    <lineage>
        <taxon>Bacteria</taxon>
        <taxon>Bacillati</taxon>
        <taxon>Bacillota</taxon>
        <taxon>Bacilli</taxon>
        <taxon>Bacillales</taxon>
        <taxon>Caryophanaceae</taxon>
        <taxon>Metasolibacillus</taxon>
    </lineage>
</organism>
<evidence type="ECO:0000259" key="4">
    <source>
        <dbReference type="PROSITE" id="PS51462"/>
    </source>
</evidence>
<sequence length="155" mass="17490">MNDYIQTMRALIGHETLLTIGCGAIIENIEGHLLLQKRIDNAMWGIPGGIMEMGETFEETVKREVLEETNLVLHDISLFGLYSGKSGFATYPNEDKVFSVQIIFQCKNYTGSIQLNNESKELCFFARHELPANLNPTQAPFILDWQQGVTLPILK</sequence>
<reference evidence="5 6" key="1">
    <citation type="submission" date="2023-03" db="EMBL/GenBank/DDBJ databases">
        <title>Bacillus Genome Sequencing.</title>
        <authorList>
            <person name="Dunlap C."/>
        </authorList>
    </citation>
    <scope>NUCLEOTIDE SEQUENCE [LARGE SCALE GENOMIC DNA]</scope>
    <source>
        <strain evidence="5 6">B-59205</strain>
    </source>
</reference>
<evidence type="ECO:0000256" key="2">
    <source>
        <dbReference type="ARBA" id="ARBA00022801"/>
    </source>
</evidence>
<feature type="domain" description="Nudix hydrolase" evidence="4">
    <location>
        <begin position="17"/>
        <end position="147"/>
    </location>
</feature>
<keyword evidence="2 3" id="KW-0378">Hydrolase</keyword>
<proteinExistence type="inferred from homology"/>
<accession>A0AAW9NIU0</accession>
<dbReference type="Pfam" id="PF00293">
    <property type="entry name" value="NUDIX"/>
    <property type="match status" value="1"/>
</dbReference>
<dbReference type="PANTHER" id="PTHR43046">
    <property type="entry name" value="GDP-MANNOSE MANNOSYL HYDROLASE"/>
    <property type="match status" value="1"/>
</dbReference>
<evidence type="ECO:0000313" key="6">
    <source>
        <dbReference type="Proteomes" id="UP001344888"/>
    </source>
</evidence>